<dbReference type="Proteomes" id="UP000324800">
    <property type="component" value="Unassembled WGS sequence"/>
</dbReference>
<dbReference type="Pfam" id="PF10075">
    <property type="entry name" value="CSN8_PSD8_EIF3K"/>
    <property type="match status" value="1"/>
</dbReference>
<evidence type="ECO:0000313" key="2">
    <source>
        <dbReference type="EMBL" id="KAA6388141.1"/>
    </source>
</evidence>
<feature type="domain" description="CSN8/PSMD8/EIF3K" evidence="1">
    <location>
        <begin position="77"/>
        <end position="166"/>
    </location>
</feature>
<evidence type="ECO:0000313" key="3">
    <source>
        <dbReference type="Proteomes" id="UP000324800"/>
    </source>
</evidence>
<dbReference type="AlphaFoldDB" id="A0A5J4VZM9"/>
<evidence type="ECO:0000259" key="1">
    <source>
        <dbReference type="Pfam" id="PF10075"/>
    </source>
</evidence>
<dbReference type="EMBL" id="SNRW01004102">
    <property type="protein sequence ID" value="KAA6388141.1"/>
    <property type="molecule type" value="Genomic_DNA"/>
</dbReference>
<gene>
    <name evidence="2" type="ORF">EZS28_016331</name>
</gene>
<reference evidence="2 3" key="1">
    <citation type="submission" date="2019-03" db="EMBL/GenBank/DDBJ databases">
        <title>Single cell metagenomics reveals metabolic interactions within the superorganism composed of flagellate Streblomastix strix and complex community of Bacteroidetes bacteria on its surface.</title>
        <authorList>
            <person name="Treitli S.C."/>
            <person name="Kolisko M."/>
            <person name="Husnik F."/>
            <person name="Keeling P."/>
            <person name="Hampl V."/>
        </authorList>
    </citation>
    <scope>NUCLEOTIDE SEQUENCE [LARGE SCALE GENOMIC DNA]</scope>
    <source>
        <strain evidence="2">ST1C</strain>
    </source>
</reference>
<sequence>MSSKKQSPGTEKADLIEKLFSEKKFEEALDFAQHQEMLTDEDEHWAVVEIITLLALNRPEHARAVYRRNMGLARSGSILGAIWEINLAYLQRNFKDFFEKSQPGKLDLFSVLLIGMREAVANHHINIIERSCTSILLEKVQELTGYTAQEATTICQQKGWQVDKSKEGTIVIIPEAIHLLAKTNAAQSEINDAEFLQVLTNIIATAS</sequence>
<comment type="caution">
    <text evidence="2">The sequence shown here is derived from an EMBL/GenBank/DDBJ whole genome shotgun (WGS) entry which is preliminary data.</text>
</comment>
<name>A0A5J4VZM9_9EUKA</name>
<proteinExistence type="predicted"/>
<dbReference type="InterPro" id="IPR033464">
    <property type="entry name" value="CSN8_PSD8_EIF3K"/>
</dbReference>
<organism evidence="2 3">
    <name type="scientific">Streblomastix strix</name>
    <dbReference type="NCBI Taxonomy" id="222440"/>
    <lineage>
        <taxon>Eukaryota</taxon>
        <taxon>Metamonada</taxon>
        <taxon>Preaxostyla</taxon>
        <taxon>Oxymonadida</taxon>
        <taxon>Streblomastigidae</taxon>
        <taxon>Streblomastix</taxon>
    </lineage>
</organism>
<protein>
    <recommendedName>
        <fullName evidence="1">CSN8/PSMD8/EIF3K domain-containing protein</fullName>
    </recommendedName>
</protein>
<accession>A0A5J4VZM9</accession>